<protein>
    <submittedName>
        <fullName evidence="3">N-acetyltransferase</fullName>
    </submittedName>
    <submittedName>
        <fullName evidence="2">Phosphinothricin acetyltransferase</fullName>
    </submittedName>
</protein>
<dbReference type="CDD" id="cd04301">
    <property type="entry name" value="NAT_SF"/>
    <property type="match status" value="1"/>
</dbReference>
<dbReference type="Proteomes" id="UP000241203">
    <property type="component" value="Unassembled WGS sequence"/>
</dbReference>
<name>A0A2P8GTS4_9MICO</name>
<reference evidence="3 5" key="2">
    <citation type="submission" date="2018-12" db="EMBL/GenBank/DDBJ databases">
        <authorList>
            <person name="hu s."/>
            <person name="Xu Y."/>
            <person name="Xu B."/>
            <person name="Li F."/>
        </authorList>
    </citation>
    <scope>NUCLEOTIDE SEQUENCE [LARGE SCALE GENOMIC DNA]</scope>
    <source>
        <strain evidence="3 5">KSW2-17</strain>
    </source>
</reference>
<dbReference type="Proteomes" id="UP000268291">
    <property type="component" value="Unassembled WGS sequence"/>
</dbReference>
<gene>
    <name evidence="2" type="ORF">CLV49_0967</name>
    <name evidence="3" type="ORF">ELQ93_13865</name>
</gene>
<dbReference type="PROSITE" id="PS51186">
    <property type="entry name" value="GNAT"/>
    <property type="match status" value="1"/>
</dbReference>
<dbReference type="InterPro" id="IPR016181">
    <property type="entry name" value="Acyl_CoA_acyltransferase"/>
</dbReference>
<dbReference type="AlphaFoldDB" id="A0A2P8GTS4"/>
<dbReference type="EMBL" id="PYAU01000001">
    <property type="protein sequence ID" value="PSL37360.1"/>
    <property type="molecule type" value="Genomic_DNA"/>
</dbReference>
<comment type="caution">
    <text evidence="2">The sequence shown here is derived from an EMBL/GenBank/DDBJ whole genome shotgun (WGS) entry which is preliminary data.</text>
</comment>
<keyword evidence="5" id="KW-1185">Reference proteome</keyword>
<dbReference type="EMBL" id="RZGY01000002">
    <property type="protein sequence ID" value="RUQ84681.1"/>
    <property type="molecule type" value="Genomic_DNA"/>
</dbReference>
<evidence type="ECO:0000313" key="5">
    <source>
        <dbReference type="Proteomes" id="UP000268291"/>
    </source>
</evidence>
<evidence type="ECO:0000313" key="4">
    <source>
        <dbReference type="Proteomes" id="UP000241203"/>
    </source>
</evidence>
<evidence type="ECO:0000313" key="3">
    <source>
        <dbReference type="EMBL" id="RUQ84681.1"/>
    </source>
</evidence>
<dbReference type="SUPFAM" id="SSF55729">
    <property type="entry name" value="Acyl-CoA N-acyltransferases (Nat)"/>
    <property type="match status" value="1"/>
</dbReference>
<feature type="domain" description="N-acetyltransferase" evidence="1">
    <location>
        <begin position="5"/>
        <end position="164"/>
    </location>
</feature>
<dbReference type="OrthoDB" id="3173333at2"/>
<accession>A0A2P8GTS4</accession>
<reference evidence="2 4" key="1">
    <citation type="submission" date="2018-03" db="EMBL/GenBank/DDBJ databases">
        <title>Genomic Encyclopedia of Archaeal and Bacterial Type Strains, Phase II (KMG-II): from individual species to whole genera.</title>
        <authorList>
            <person name="Goeker M."/>
        </authorList>
    </citation>
    <scope>NUCLEOTIDE SEQUENCE [LARGE SCALE GENOMIC DNA]</scope>
    <source>
        <strain evidence="2 4">DSM 21548</strain>
    </source>
</reference>
<dbReference type="RefSeq" id="WP_106562511.1">
    <property type="nucleotide sequence ID" value="NZ_PYAU01000001.1"/>
</dbReference>
<evidence type="ECO:0000313" key="2">
    <source>
        <dbReference type="EMBL" id="PSL37360.1"/>
    </source>
</evidence>
<dbReference type="PANTHER" id="PTHR43072:SF8">
    <property type="entry name" value="ACYLTRANSFERASE FABY-RELATED"/>
    <property type="match status" value="1"/>
</dbReference>
<dbReference type="InterPro" id="IPR000182">
    <property type="entry name" value="GNAT_dom"/>
</dbReference>
<dbReference type="PANTHER" id="PTHR43072">
    <property type="entry name" value="N-ACETYLTRANSFERASE"/>
    <property type="match status" value="1"/>
</dbReference>
<proteinExistence type="predicted"/>
<evidence type="ECO:0000259" key="1">
    <source>
        <dbReference type="PROSITE" id="PS51186"/>
    </source>
</evidence>
<sequence>MTDLRHIRPATAEDGAACARIYAPYVTDSAITFELEPPSGDTMAERIETATRKHAWLVIEDEHGVFGYAYAGAFHPRAAYRWSCEVSVYLDRDRRGSGIGRALYEELLAVLRRRGYRQATACITLPNPASERLHERFGFAPVGVFRDIGWKDDRWHDVAWSQLDLVADAGGSTAPGEIA</sequence>
<dbReference type="Gene3D" id="3.40.630.30">
    <property type="match status" value="1"/>
</dbReference>
<organism evidence="2 4">
    <name type="scientific">Labedella gwakjiensis</name>
    <dbReference type="NCBI Taxonomy" id="390269"/>
    <lineage>
        <taxon>Bacteria</taxon>
        <taxon>Bacillati</taxon>
        <taxon>Actinomycetota</taxon>
        <taxon>Actinomycetes</taxon>
        <taxon>Micrococcales</taxon>
        <taxon>Microbacteriaceae</taxon>
        <taxon>Labedella</taxon>
    </lineage>
</organism>
<keyword evidence="2" id="KW-0808">Transferase</keyword>
<dbReference type="Pfam" id="PF13420">
    <property type="entry name" value="Acetyltransf_4"/>
    <property type="match status" value="1"/>
</dbReference>
<dbReference type="GO" id="GO:0016747">
    <property type="term" value="F:acyltransferase activity, transferring groups other than amino-acyl groups"/>
    <property type="evidence" value="ECO:0007669"/>
    <property type="project" value="InterPro"/>
</dbReference>